<reference evidence="1" key="4">
    <citation type="submission" date="2019-03" db="UniProtKB">
        <authorList>
            <consortium name="EnsemblPlants"/>
        </authorList>
    </citation>
    <scope>IDENTIFICATION</scope>
</reference>
<evidence type="ECO:0000313" key="2">
    <source>
        <dbReference type="Proteomes" id="UP000015105"/>
    </source>
</evidence>
<dbReference type="AlphaFoldDB" id="A0A453QT17"/>
<dbReference type="Gramene" id="AET7Gv20314700.14">
    <property type="protein sequence ID" value="AET7Gv20314700.14"/>
    <property type="gene ID" value="AET7Gv20314700"/>
</dbReference>
<keyword evidence="2" id="KW-1185">Reference proteome</keyword>
<name>A0A453QT17_AEGTS</name>
<reference evidence="2" key="2">
    <citation type="journal article" date="2017" name="Nat. Plants">
        <title>The Aegilops tauschii genome reveals multiple impacts of transposons.</title>
        <authorList>
            <person name="Zhao G."/>
            <person name="Zou C."/>
            <person name="Li K."/>
            <person name="Wang K."/>
            <person name="Li T."/>
            <person name="Gao L."/>
            <person name="Zhang X."/>
            <person name="Wang H."/>
            <person name="Yang Z."/>
            <person name="Liu X."/>
            <person name="Jiang W."/>
            <person name="Mao L."/>
            <person name="Kong X."/>
            <person name="Jiao Y."/>
            <person name="Jia J."/>
        </authorList>
    </citation>
    <scope>NUCLEOTIDE SEQUENCE [LARGE SCALE GENOMIC DNA]</scope>
    <source>
        <strain evidence="2">cv. AL8/78</strain>
    </source>
</reference>
<reference evidence="1" key="3">
    <citation type="journal article" date="2017" name="Nature">
        <title>Genome sequence of the progenitor of the wheat D genome Aegilops tauschii.</title>
        <authorList>
            <person name="Luo M.C."/>
            <person name="Gu Y.Q."/>
            <person name="Puiu D."/>
            <person name="Wang H."/>
            <person name="Twardziok S.O."/>
            <person name="Deal K.R."/>
            <person name="Huo N."/>
            <person name="Zhu T."/>
            <person name="Wang L."/>
            <person name="Wang Y."/>
            <person name="McGuire P.E."/>
            <person name="Liu S."/>
            <person name="Long H."/>
            <person name="Ramasamy R.K."/>
            <person name="Rodriguez J.C."/>
            <person name="Van S.L."/>
            <person name="Yuan L."/>
            <person name="Wang Z."/>
            <person name="Xia Z."/>
            <person name="Xiao L."/>
            <person name="Anderson O.D."/>
            <person name="Ouyang S."/>
            <person name="Liang Y."/>
            <person name="Zimin A.V."/>
            <person name="Pertea G."/>
            <person name="Qi P."/>
            <person name="Bennetzen J.L."/>
            <person name="Dai X."/>
            <person name="Dawson M.W."/>
            <person name="Muller H.G."/>
            <person name="Kugler K."/>
            <person name="Rivarola-Duarte L."/>
            <person name="Spannagl M."/>
            <person name="Mayer K.F.X."/>
            <person name="Lu F.H."/>
            <person name="Bevan M.W."/>
            <person name="Leroy P."/>
            <person name="Li P."/>
            <person name="You F.M."/>
            <person name="Sun Q."/>
            <person name="Liu Z."/>
            <person name="Lyons E."/>
            <person name="Wicker T."/>
            <person name="Salzberg S.L."/>
            <person name="Devos K.M."/>
            <person name="Dvorak J."/>
        </authorList>
    </citation>
    <scope>NUCLEOTIDE SEQUENCE [LARGE SCALE GENOMIC DNA]</scope>
    <source>
        <strain evidence="1">cv. AL8/78</strain>
    </source>
</reference>
<proteinExistence type="predicted"/>
<dbReference type="Gramene" id="AET7Gv20314700.15">
    <property type="protein sequence ID" value="AET7Gv20314700.15"/>
    <property type="gene ID" value="AET7Gv20314700"/>
</dbReference>
<organism evidence="1 2">
    <name type="scientific">Aegilops tauschii subsp. strangulata</name>
    <name type="common">Goatgrass</name>
    <dbReference type="NCBI Taxonomy" id="200361"/>
    <lineage>
        <taxon>Eukaryota</taxon>
        <taxon>Viridiplantae</taxon>
        <taxon>Streptophyta</taxon>
        <taxon>Embryophyta</taxon>
        <taxon>Tracheophyta</taxon>
        <taxon>Spermatophyta</taxon>
        <taxon>Magnoliopsida</taxon>
        <taxon>Liliopsida</taxon>
        <taxon>Poales</taxon>
        <taxon>Poaceae</taxon>
        <taxon>BOP clade</taxon>
        <taxon>Pooideae</taxon>
        <taxon>Triticodae</taxon>
        <taxon>Triticeae</taxon>
        <taxon>Triticinae</taxon>
        <taxon>Aegilops</taxon>
    </lineage>
</organism>
<dbReference type="EnsemblPlants" id="AET7Gv20314700.14">
    <property type="protein sequence ID" value="AET7Gv20314700.14"/>
    <property type="gene ID" value="AET7Gv20314700"/>
</dbReference>
<evidence type="ECO:0000313" key="1">
    <source>
        <dbReference type="EnsemblPlants" id="AET7Gv20314700.15"/>
    </source>
</evidence>
<dbReference type="Proteomes" id="UP000015105">
    <property type="component" value="Chromosome 7D"/>
</dbReference>
<reference evidence="2" key="1">
    <citation type="journal article" date="2014" name="Science">
        <title>Ancient hybridizations among the ancestral genomes of bread wheat.</title>
        <authorList>
            <consortium name="International Wheat Genome Sequencing Consortium,"/>
            <person name="Marcussen T."/>
            <person name="Sandve S.R."/>
            <person name="Heier L."/>
            <person name="Spannagl M."/>
            <person name="Pfeifer M."/>
            <person name="Jakobsen K.S."/>
            <person name="Wulff B.B."/>
            <person name="Steuernagel B."/>
            <person name="Mayer K.F."/>
            <person name="Olsen O.A."/>
        </authorList>
    </citation>
    <scope>NUCLEOTIDE SEQUENCE [LARGE SCALE GENOMIC DNA]</scope>
    <source>
        <strain evidence="2">cv. AL8/78</strain>
    </source>
</reference>
<reference evidence="1" key="5">
    <citation type="journal article" date="2021" name="G3 (Bethesda)">
        <title>Aegilops tauschii genome assembly Aet v5.0 features greater sequence contiguity and improved annotation.</title>
        <authorList>
            <person name="Wang L."/>
            <person name="Zhu T."/>
            <person name="Rodriguez J.C."/>
            <person name="Deal K.R."/>
            <person name="Dubcovsky J."/>
            <person name="McGuire P.E."/>
            <person name="Lux T."/>
            <person name="Spannagl M."/>
            <person name="Mayer K.F.X."/>
            <person name="Baldrich P."/>
            <person name="Meyers B.C."/>
            <person name="Huo N."/>
            <person name="Gu Y.Q."/>
            <person name="Zhou H."/>
            <person name="Devos K.M."/>
            <person name="Bennetzen J.L."/>
            <person name="Unver T."/>
            <person name="Budak H."/>
            <person name="Gulick P.J."/>
            <person name="Galiba G."/>
            <person name="Kalapos B."/>
            <person name="Nelson D.R."/>
            <person name="Li P."/>
            <person name="You F.M."/>
            <person name="Luo M.C."/>
            <person name="Dvorak J."/>
        </authorList>
    </citation>
    <scope>NUCLEOTIDE SEQUENCE [LARGE SCALE GENOMIC DNA]</scope>
    <source>
        <strain evidence="1">cv. AL8/78</strain>
    </source>
</reference>
<dbReference type="EnsemblPlants" id="AET7Gv20314700.15">
    <property type="protein sequence ID" value="AET7Gv20314700.15"/>
    <property type="gene ID" value="AET7Gv20314700"/>
</dbReference>
<sequence length="89" mass="9969">MCCCASGRSHLVSSREGEQYELSFHCNLVRSSRVLNYAAVRMANSRFTSRSMDQMLSTVENTSNENCASECKVAVYESTGPEGGRRWTF</sequence>
<accession>A0A453QT17</accession>
<protein>
    <submittedName>
        <fullName evidence="1">Uncharacterized protein</fullName>
    </submittedName>
</protein>